<dbReference type="OrthoDB" id="9801824at2"/>
<dbReference type="KEGG" id="bsol:FSW04_01595"/>
<dbReference type="RefSeq" id="WP_146915559.1">
    <property type="nucleotide sequence ID" value="NZ_CP042430.1"/>
</dbReference>
<proteinExistence type="predicted"/>
<organism evidence="1 2">
    <name type="scientific">Baekduia soli</name>
    <dbReference type="NCBI Taxonomy" id="496014"/>
    <lineage>
        <taxon>Bacteria</taxon>
        <taxon>Bacillati</taxon>
        <taxon>Actinomycetota</taxon>
        <taxon>Thermoleophilia</taxon>
        <taxon>Solirubrobacterales</taxon>
        <taxon>Baekduiaceae</taxon>
        <taxon>Baekduia</taxon>
    </lineage>
</organism>
<name>A0A5B8U0A8_9ACTN</name>
<protein>
    <submittedName>
        <fullName evidence="1">DUF429 domain-containing protein</fullName>
    </submittedName>
</protein>
<keyword evidence="2" id="KW-1185">Reference proteome</keyword>
<evidence type="ECO:0000313" key="1">
    <source>
        <dbReference type="EMBL" id="QEC46398.1"/>
    </source>
</evidence>
<dbReference type="AlphaFoldDB" id="A0A5B8U0A8"/>
<dbReference type="Proteomes" id="UP000321805">
    <property type="component" value="Chromosome"/>
</dbReference>
<accession>A0A5B8U0A8</accession>
<dbReference type="InterPro" id="IPR008306">
    <property type="entry name" value="UCP018008"/>
</dbReference>
<gene>
    <name evidence="1" type="ORF">FSW04_01595</name>
</gene>
<sequence>MRYLGVDLAWGEGTDNKPANQSGVVALDMQGAILDAGWTTGVDETLGWVSSQAADDALLFVDAPLMVDNPSGQRIAERQVGQRYGRWWVSANSTNLASARQAGVHLRQRLEHLGWRYEDGRAGPPSAGRVVSECFPYTTIVGVEELGYEERRPAYKRAKKGMPAAQAWVIRTSACDELIARVALLRDHEVPMDLASHQTTRRLIETPSPDRASEYKRREDLLDAAICAWTAALWHQKGTDRCQVLGVEDGAPTDRQIPTIIAPARASQRFATRS</sequence>
<dbReference type="InterPro" id="IPR007362">
    <property type="entry name" value="DUF429"/>
</dbReference>
<dbReference type="Pfam" id="PF04250">
    <property type="entry name" value="DUF429"/>
    <property type="match status" value="1"/>
</dbReference>
<dbReference type="PIRSF" id="PIRSF018008">
    <property type="entry name" value="UCP018008"/>
    <property type="match status" value="1"/>
</dbReference>
<dbReference type="EMBL" id="CP042430">
    <property type="protein sequence ID" value="QEC46398.1"/>
    <property type="molecule type" value="Genomic_DNA"/>
</dbReference>
<evidence type="ECO:0000313" key="2">
    <source>
        <dbReference type="Proteomes" id="UP000321805"/>
    </source>
</evidence>
<reference evidence="1 2" key="1">
    <citation type="journal article" date="2018" name="J. Microbiol.">
        <title>Baekduia soli gen. nov., sp. nov., a novel bacterium isolated from the soil of Baekdu Mountain and proposal of a novel family name, Baekduiaceae fam. nov.</title>
        <authorList>
            <person name="An D.S."/>
            <person name="Siddiqi M.Z."/>
            <person name="Kim K.H."/>
            <person name="Yu H.S."/>
            <person name="Im W.T."/>
        </authorList>
    </citation>
    <scope>NUCLEOTIDE SEQUENCE [LARGE SCALE GENOMIC DNA]</scope>
    <source>
        <strain evidence="1 2">BR7-21</strain>
    </source>
</reference>